<name>A0A4S3KW85_9GAMM</name>
<dbReference type="RefSeq" id="WP_123523133.1">
    <property type="nucleotide sequence ID" value="NZ_JBHLWF010000088.1"/>
</dbReference>
<feature type="transmembrane region" description="Helical" evidence="1">
    <location>
        <begin position="110"/>
        <end position="128"/>
    </location>
</feature>
<keyword evidence="1" id="KW-0472">Membrane</keyword>
<feature type="transmembrane region" description="Helical" evidence="1">
    <location>
        <begin position="28"/>
        <end position="46"/>
    </location>
</feature>
<keyword evidence="3" id="KW-1185">Reference proteome</keyword>
<organism evidence="2 3">
    <name type="scientific">Pseudofulvimonas gallinarii</name>
    <dbReference type="NCBI Taxonomy" id="634155"/>
    <lineage>
        <taxon>Bacteria</taxon>
        <taxon>Pseudomonadati</taxon>
        <taxon>Pseudomonadota</taxon>
        <taxon>Gammaproteobacteria</taxon>
        <taxon>Lysobacterales</taxon>
        <taxon>Rhodanobacteraceae</taxon>
        <taxon>Pseudofulvimonas</taxon>
    </lineage>
</organism>
<dbReference type="AlphaFoldDB" id="A0A4S3KW85"/>
<keyword evidence="1" id="KW-1133">Transmembrane helix</keyword>
<dbReference type="EMBL" id="SMAF01000004">
    <property type="protein sequence ID" value="TCT00081.1"/>
    <property type="molecule type" value="Genomic_DNA"/>
</dbReference>
<protein>
    <submittedName>
        <fullName evidence="2">Uncharacterized protein</fullName>
    </submittedName>
</protein>
<evidence type="ECO:0000313" key="2">
    <source>
        <dbReference type="EMBL" id="TCT00081.1"/>
    </source>
</evidence>
<proteinExistence type="predicted"/>
<evidence type="ECO:0000313" key="3">
    <source>
        <dbReference type="Proteomes" id="UP000294599"/>
    </source>
</evidence>
<sequence>MWPFWTVLVLFEACLWLLLSLKFRQPCCVVALAAGLTLGVAVQILGGRRWRGALWAVGLTALTIALALYGQAAFHIARVLHLSPLASLADTGVQFASLVLEGLLSPVDGWLLLGGLLVAAVMGFGIHLPRRRGAATP</sequence>
<accession>A0A4S3KW85</accession>
<gene>
    <name evidence="2" type="ORF">EDC25_10471</name>
</gene>
<comment type="caution">
    <text evidence="2">The sequence shown here is derived from an EMBL/GenBank/DDBJ whole genome shotgun (WGS) entry which is preliminary data.</text>
</comment>
<reference evidence="2 3" key="1">
    <citation type="submission" date="2019-03" db="EMBL/GenBank/DDBJ databases">
        <title>Genomic Encyclopedia of Type Strains, Phase IV (KMG-IV): sequencing the most valuable type-strain genomes for metagenomic binning, comparative biology and taxonomic classification.</title>
        <authorList>
            <person name="Goeker M."/>
        </authorList>
    </citation>
    <scope>NUCLEOTIDE SEQUENCE [LARGE SCALE GENOMIC DNA]</scope>
    <source>
        <strain evidence="2 3">DSM 21944</strain>
    </source>
</reference>
<keyword evidence="1" id="KW-0812">Transmembrane</keyword>
<dbReference type="Proteomes" id="UP000294599">
    <property type="component" value="Unassembled WGS sequence"/>
</dbReference>
<feature type="transmembrane region" description="Helical" evidence="1">
    <location>
        <begin position="6"/>
        <end position="21"/>
    </location>
</feature>
<feature type="transmembrane region" description="Helical" evidence="1">
    <location>
        <begin position="52"/>
        <end position="70"/>
    </location>
</feature>
<evidence type="ECO:0000256" key="1">
    <source>
        <dbReference type="SAM" id="Phobius"/>
    </source>
</evidence>